<comment type="caution">
    <text evidence="1">The sequence shown here is derived from an EMBL/GenBank/DDBJ whole genome shotgun (WGS) entry which is preliminary data.</text>
</comment>
<organism evidence="1 2">
    <name type="scientific">Symmachiella macrocystis</name>
    <dbReference type="NCBI Taxonomy" id="2527985"/>
    <lineage>
        <taxon>Bacteria</taxon>
        <taxon>Pseudomonadati</taxon>
        <taxon>Planctomycetota</taxon>
        <taxon>Planctomycetia</taxon>
        <taxon>Planctomycetales</taxon>
        <taxon>Planctomycetaceae</taxon>
        <taxon>Symmachiella</taxon>
    </lineage>
</organism>
<name>A0A5C6BNR3_9PLAN</name>
<proteinExistence type="predicted"/>
<evidence type="ECO:0000313" key="1">
    <source>
        <dbReference type="EMBL" id="TWU13678.1"/>
    </source>
</evidence>
<gene>
    <name evidence="1" type="ORF">CA54_25130</name>
</gene>
<dbReference type="Proteomes" id="UP000320735">
    <property type="component" value="Unassembled WGS sequence"/>
</dbReference>
<dbReference type="AlphaFoldDB" id="A0A5C6BNR3"/>
<evidence type="ECO:0000313" key="2">
    <source>
        <dbReference type="Proteomes" id="UP000320735"/>
    </source>
</evidence>
<protein>
    <submittedName>
        <fullName evidence="1">Uncharacterized protein</fullName>
    </submittedName>
</protein>
<reference evidence="1 2" key="1">
    <citation type="submission" date="2019-02" db="EMBL/GenBank/DDBJ databases">
        <title>Deep-cultivation of Planctomycetes and their phenomic and genomic characterization uncovers novel biology.</title>
        <authorList>
            <person name="Wiegand S."/>
            <person name="Jogler M."/>
            <person name="Boedeker C."/>
            <person name="Pinto D."/>
            <person name="Vollmers J."/>
            <person name="Rivas-Marin E."/>
            <person name="Kohn T."/>
            <person name="Peeters S.H."/>
            <person name="Heuer A."/>
            <person name="Rast P."/>
            <person name="Oberbeckmann S."/>
            <person name="Bunk B."/>
            <person name="Jeske O."/>
            <person name="Meyerdierks A."/>
            <person name="Storesund J.E."/>
            <person name="Kallscheuer N."/>
            <person name="Luecker S."/>
            <person name="Lage O.M."/>
            <person name="Pohl T."/>
            <person name="Merkel B.J."/>
            <person name="Hornburger P."/>
            <person name="Mueller R.-W."/>
            <person name="Bruemmer F."/>
            <person name="Labrenz M."/>
            <person name="Spormann A.M."/>
            <person name="Op Den Camp H."/>
            <person name="Overmann J."/>
            <person name="Amann R."/>
            <person name="Jetten M.S.M."/>
            <person name="Mascher T."/>
            <person name="Medema M.H."/>
            <person name="Devos D.P."/>
            <person name="Kaster A.-K."/>
            <person name="Ovreas L."/>
            <person name="Rohde M."/>
            <person name="Galperin M.Y."/>
            <person name="Jogler C."/>
        </authorList>
    </citation>
    <scope>NUCLEOTIDE SEQUENCE [LARGE SCALE GENOMIC DNA]</scope>
    <source>
        <strain evidence="1 2">CA54</strain>
    </source>
</reference>
<keyword evidence="2" id="KW-1185">Reference proteome</keyword>
<accession>A0A5C6BNR3</accession>
<sequence length="193" mass="21370">MYGVTVVYFRRLSTVVVRGGTLARYSMNFMRNRIPFKGGFREALSHKDLRRGDRFGTPPINSSYVHSISSFTEGSLVCGFDFLWWTNRLMAVLIPCPPKAIICICPWEDNQRVAAIANGNRCAAGTRSSSFSCPCQRDSACVGTRELRLLAGCARPDSEAIAATRLVGSPHLRPLSQWERGERWAGITMACGC</sequence>
<dbReference type="EMBL" id="SJPP01000001">
    <property type="protein sequence ID" value="TWU13678.1"/>
    <property type="molecule type" value="Genomic_DNA"/>
</dbReference>